<dbReference type="Gene3D" id="3.90.70.10">
    <property type="entry name" value="Cysteine proteinases"/>
    <property type="match status" value="1"/>
</dbReference>
<name>A0A1F4ZVP6_9BACT</name>
<evidence type="ECO:0000313" key="2">
    <source>
        <dbReference type="EMBL" id="OGD10360.1"/>
    </source>
</evidence>
<dbReference type="SUPFAM" id="SSF54001">
    <property type="entry name" value="Cysteine proteinases"/>
    <property type="match status" value="1"/>
</dbReference>
<dbReference type="InterPro" id="IPR005074">
    <property type="entry name" value="Peptidase_C39"/>
</dbReference>
<evidence type="ECO:0000313" key="3">
    <source>
        <dbReference type="Proteomes" id="UP000176424"/>
    </source>
</evidence>
<comment type="caution">
    <text evidence="2">The sequence shown here is derived from an EMBL/GenBank/DDBJ whole genome shotgun (WGS) entry which is preliminary data.</text>
</comment>
<dbReference type="Proteomes" id="UP000176424">
    <property type="component" value="Unassembled WGS sequence"/>
</dbReference>
<dbReference type="GO" id="GO:0016020">
    <property type="term" value="C:membrane"/>
    <property type="evidence" value="ECO:0007669"/>
    <property type="project" value="InterPro"/>
</dbReference>
<dbReference type="GO" id="GO:0005524">
    <property type="term" value="F:ATP binding"/>
    <property type="evidence" value="ECO:0007669"/>
    <property type="project" value="InterPro"/>
</dbReference>
<dbReference type="GO" id="GO:0006508">
    <property type="term" value="P:proteolysis"/>
    <property type="evidence" value="ECO:0007669"/>
    <property type="project" value="InterPro"/>
</dbReference>
<dbReference type="GO" id="GO:0008233">
    <property type="term" value="F:peptidase activity"/>
    <property type="evidence" value="ECO:0007669"/>
    <property type="project" value="InterPro"/>
</dbReference>
<dbReference type="EMBL" id="MEXR01000008">
    <property type="protein sequence ID" value="OGD10360.1"/>
    <property type="molecule type" value="Genomic_DNA"/>
</dbReference>
<gene>
    <name evidence="2" type="ORF">A2397_05440</name>
</gene>
<reference evidence="2 3" key="1">
    <citation type="journal article" date="2016" name="Nat. Commun.">
        <title>Thousands of microbial genomes shed light on interconnected biogeochemical processes in an aquifer system.</title>
        <authorList>
            <person name="Anantharaman K."/>
            <person name="Brown C.T."/>
            <person name="Hug L.A."/>
            <person name="Sharon I."/>
            <person name="Castelle C.J."/>
            <person name="Probst A.J."/>
            <person name="Thomas B.C."/>
            <person name="Singh A."/>
            <person name="Wilkins M.J."/>
            <person name="Karaoz U."/>
            <person name="Brodie E.L."/>
            <person name="Williams K.H."/>
            <person name="Hubbard S.S."/>
            <person name="Banfield J.F."/>
        </authorList>
    </citation>
    <scope>NUCLEOTIDE SEQUENCE [LARGE SCALE GENOMIC DNA]</scope>
</reference>
<dbReference type="AlphaFoldDB" id="A0A1F4ZVP6"/>
<dbReference type="STRING" id="1797263.A2397_05440"/>
<protein>
    <recommendedName>
        <fullName evidence="1">Peptidase C39 domain-containing protein</fullName>
    </recommendedName>
</protein>
<evidence type="ECO:0000259" key="1">
    <source>
        <dbReference type="Pfam" id="PF03412"/>
    </source>
</evidence>
<accession>A0A1F4ZVP6</accession>
<dbReference type="InterPro" id="IPR038765">
    <property type="entry name" value="Papain-like_cys_pep_sf"/>
</dbReference>
<proteinExistence type="predicted"/>
<sequence>MSRSKAKPVFQPDDFSCGPVALKTALSILRVKSSVKELKTICKTNSRGTSIPNLIRGANRKGVYVMAIEWATLKHLQSALKYAAGQPRAVIVDYLYKDATPHEETGHYATVSGFSSRSSRIILLDSYTGTKKSYRWTDFLDRWYDYDYQRVKAEHSIRRYQLYKRWRNRLMLVLARDPKHLPKFRNSTKKIYLP</sequence>
<feature type="domain" description="Peptidase C39" evidence="1">
    <location>
        <begin position="7"/>
        <end position="143"/>
    </location>
</feature>
<organism evidence="2 3">
    <name type="scientific">Candidatus Amesbacteria bacterium RIFOXYB1_FULL_44_23</name>
    <dbReference type="NCBI Taxonomy" id="1797263"/>
    <lineage>
        <taxon>Bacteria</taxon>
        <taxon>Candidatus Amesiibacteriota</taxon>
    </lineage>
</organism>
<dbReference type="Pfam" id="PF03412">
    <property type="entry name" value="Peptidase_C39"/>
    <property type="match status" value="1"/>
</dbReference>